<dbReference type="InterPro" id="IPR012340">
    <property type="entry name" value="NA-bd_OB-fold"/>
</dbReference>
<dbReference type="SUPFAM" id="SSF50249">
    <property type="entry name" value="Nucleic acid-binding proteins"/>
    <property type="match status" value="1"/>
</dbReference>
<protein>
    <recommendedName>
        <fullName evidence="2 3">Single-stranded DNA-binding protein</fullName>
        <shortName evidence="2">SSB</shortName>
    </recommendedName>
</protein>
<keyword evidence="2" id="KW-0235">DNA replication</keyword>
<evidence type="ECO:0000313" key="4">
    <source>
        <dbReference type="EMBL" id="NBI34141.1"/>
    </source>
</evidence>
<name>A0A7C9JD26_9BACT</name>
<comment type="caution">
    <text evidence="4">The sequence shown here is derived from an EMBL/GenBank/DDBJ whole genome shotgun (WGS) entry which is preliminary data.</text>
</comment>
<dbReference type="GO" id="GO:0006281">
    <property type="term" value="P:DNA repair"/>
    <property type="evidence" value="ECO:0007669"/>
    <property type="project" value="UniProtKB-UniRule"/>
</dbReference>
<proteinExistence type="inferred from homology"/>
<evidence type="ECO:0000256" key="3">
    <source>
        <dbReference type="RuleBase" id="RU000524"/>
    </source>
</evidence>
<dbReference type="Pfam" id="PF00436">
    <property type="entry name" value="SSB"/>
    <property type="match status" value="1"/>
</dbReference>
<comment type="subunit">
    <text evidence="2">Homotetramer.</text>
</comment>
<dbReference type="NCBIfam" id="TIGR00621">
    <property type="entry name" value="ssb"/>
    <property type="match status" value="1"/>
</dbReference>
<dbReference type="GO" id="GO:0009295">
    <property type="term" value="C:nucleoid"/>
    <property type="evidence" value="ECO:0007669"/>
    <property type="project" value="TreeGrafter"/>
</dbReference>
<dbReference type="PANTHER" id="PTHR10302:SF27">
    <property type="entry name" value="SINGLE-STRANDED DNA-BINDING PROTEIN"/>
    <property type="match status" value="1"/>
</dbReference>
<keyword evidence="2" id="KW-0227">DNA damage</keyword>
<dbReference type="HAMAP" id="MF_00984">
    <property type="entry name" value="SSB"/>
    <property type="match status" value="1"/>
</dbReference>
<reference evidence="4" key="1">
    <citation type="submission" date="2018-08" db="EMBL/GenBank/DDBJ databases">
        <title>Murine metabolic-syndrome-specific gut microbial biobank.</title>
        <authorList>
            <person name="Liu C."/>
        </authorList>
    </citation>
    <scope>NUCLEOTIDE SEQUENCE [LARGE SCALE GENOMIC DNA]</scope>
    <source>
        <strain evidence="4">Z82</strain>
    </source>
</reference>
<comment type="caution">
    <text evidence="2">Lacks conserved residue(s) required for the propagation of feature annotation.</text>
</comment>
<evidence type="ECO:0000256" key="2">
    <source>
        <dbReference type="HAMAP-Rule" id="MF_00984"/>
    </source>
</evidence>
<dbReference type="CDD" id="cd04496">
    <property type="entry name" value="SSB_OBF"/>
    <property type="match status" value="1"/>
</dbReference>
<dbReference type="GO" id="GO:0006310">
    <property type="term" value="P:DNA recombination"/>
    <property type="evidence" value="ECO:0007669"/>
    <property type="project" value="UniProtKB-UniRule"/>
</dbReference>
<dbReference type="EMBL" id="QWKH01000016">
    <property type="protein sequence ID" value="NBI34141.1"/>
    <property type="molecule type" value="Genomic_DNA"/>
</dbReference>
<evidence type="ECO:0000256" key="1">
    <source>
        <dbReference type="ARBA" id="ARBA00023125"/>
    </source>
</evidence>
<accession>A0A7C9JD26</accession>
<sequence length="187" mass="20206">MSINRVVISGNLTRDPELRATPGGTQVLSLSVAVNDRRKNPQSGDWEDYPNFVDCKMFGTRAESVSRFLSKGQKVCIEGKLRYSSWERDGQKRSKIEVVVDDIEFMSSGQGGNGQGGYSAPRPQQSYAPQQAYAPQPAMPTYDAYAAPQMTAPAPMPAVAPVPAAAPMGAPEVVDTSASVYDEEIPF</sequence>
<dbReference type="InterPro" id="IPR011344">
    <property type="entry name" value="ssDNA-bd"/>
</dbReference>
<feature type="short sequence motif" description="Important for interaction with partner proteins" evidence="2">
    <location>
        <begin position="182"/>
        <end position="187"/>
    </location>
</feature>
<dbReference type="GO" id="GO:0003697">
    <property type="term" value="F:single-stranded DNA binding"/>
    <property type="evidence" value="ECO:0007669"/>
    <property type="project" value="UniProtKB-UniRule"/>
</dbReference>
<dbReference type="AlphaFoldDB" id="A0A7C9JD26"/>
<dbReference type="GO" id="GO:0006260">
    <property type="term" value="P:DNA replication"/>
    <property type="evidence" value="ECO:0007669"/>
    <property type="project" value="UniProtKB-UniRule"/>
</dbReference>
<comment type="function">
    <text evidence="2">Plays an important role in DNA replication, recombination and repair. Binds to ssDNA and to an array of partner proteins to recruit them to their sites of action during DNA metabolism.</text>
</comment>
<dbReference type="InterPro" id="IPR000424">
    <property type="entry name" value="Primosome_PriB/ssb"/>
</dbReference>
<gene>
    <name evidence="4" type="primary">ssb</name>
    <name evidence="4" type="ORF">D1639_03670</name>
</gene>
<dbReference type="PANTHER" id="PTHR10302">
    <property type="entry name" value="SINGLE-STRANDED DNA-BINDING PROTEIN"/>
    <property type="match status" value="1"/>
</dbReference>
<dbReference type="Gene3D" id="2.40.50.140">
    <property type="entry name" value="Nucleic acid-binding proteins"/>
    <property type="match status" value="1"/>
</dbReference>
<dbReference type="PROSITE" id="PS50935">
    <property type="entry name" value="SSB"/>
    <property type="match status" value="1"/>
</dbReference>
<keyword evidence="1 2" id="KW-0238">DNA-binding</keyword>
<keyword evidence="2" id="KW-0234">DNA repair</keyword>
<keyword evidence="2" id="KW-0233">DNA recombination</keyword>
<organism evidence="4">
    <name type="scientific">Muribaculaceae bacterium Z82</name>
    <dbReference type="NCBI Taxonomy" id="2304548"/>
    <lineage>
        <taxon>Bacteria</taxon>
        <taxon>Pseudomonadati</taxon>
        <taxon>Bacteroidota</taxon>
        <taxon>Bacteroidia</taxon>
        <taxon>Bacteroidales</taxon>
        <taxon>Muribaculaceae</taxon>
    </lineage>
</organism>